<dbReference type="RefSeq" id="WP_089412064.1">
    <property type="nucleotide sequence ID" value="NZ_FZQA01000003.1"/>
</dbReference>
<dbReference type="InterPro" id="IPR036059">
    <property type="entry name" value="TldD/PmbA_sf"/>
</dbReference>
<organism evidence="5 6">
    <name type="scientific">Amphiplicatus metriothermophilus</name>
    <dbReference type="NCBI Taxonomy" id="1519374"/>
    <lineage>
        <taxon>Bacteria</taxon>
        <taxon>Pseudomonadati</taxon>
        <taxon>Pseudomonadota</taxon>
        <taxon>Alphaproteobacteria</taxon>
        <taxon>Parvularculales</taxon>
        <taxon>Parvularculaceae</taxon>
        <taxon>Amphiplicatus</taxon>
    </lineage>
</organism>
<evidence type="ECO:0008006" key="7">
    <source>
        <dbReference type="Google" id="ProtNLM"/>
    </source>
</evidence>
<feature type="domain" description="Metalloprotease TldD/E C-terminal" evidence="3">
    <location>
        <begin position="231"/>
        <end position="446"/>
    </location>
</feature>
<dbReference type="OrthoDB" id="9803618at2"/>
<protein>
    <recommendedName>
        <fullName evidence="7">PmbA protein</fullName>
    </recommendedName>
</protein>
<dbReference type="PANTHER" id="PTHR43421:SF1">
    <property type="entry name" value="METALLOPROTEASE PMBA"/>
    <property type="match status" value="1"/>
</dbReference>
<dbReference type="AlphaFoldDB" id="A0A239PSB6"/>
<keyword evidence="6" id="KW-1185">Reference proteome</keyword>
<dbReference type="InterPro" id="IPR002510">
    <property type="entry name" value="Metalloprtase-TldD/E_N"/>
</dbReference>
<dbReference type="InterPro" id="IPR045569">
    <property type="entry name" value="Metalloprtase-TldD/E_C"/>
</dbReference>
<dbReference type="Pfam" id="PF19290">
    <property type="entry name" value="PmbA_TldD_2nd"/>
    <property type="match status" value="1"/>
</dbReference>
<dbReference type="InterPro" id="IPR045570">
    <property type="entry name" value="Metalloprtase-TldD/E_cen_dom"/>
</dbReference>
<dbReference type="GO" id="GO:0005829">
    <property type="term" value="C:cytosol"/>
    <property type="evidence" value="ECO:0007669"/>
    <property type="project" value="TreeGrafter"/>
</dbReference>
<evidence type="ECO:0000259" key="4">
    <source>
        <dbReference type="Pfam" id="PF19290"/>
    </source>
</evidence>
<dbReference type="InterPro" id="IPR047657">
    <property type="entry name" value="PmbA"/>
</dbReference>
<accession>A0A239PSB6</accession>
<evidence type="ECO:0000256" key="1">
    <source>
        <dbReference type="ARBA" id="ARBA00005836"/>
    </source>
</evidence>
<feature type="domain" description="Metalloprotease TldD/E central" evidence="4">
    <location>
        <begin position="118"/>
        <end position="223"/>
    </location>
</feature>
<feature type="domain" description="Metalloprotease TldD/E N-terminal" evidence="2">
    <location>
        <begin position="25"/>
        <end position="89"/>
    </location>
</feature>
<evidence type="ECO:0000259" key="3">
    <source>
        <dbReference type="Pfam" id="PF19289"/>
    </source>
</evidence>
<dbReference type="Proteomes" id="UP000198346">
    <property type="component" value="Unassembled WGS sequence"/>
</dbReference>
<evidence type="ECO:0000313" key="5">
    <source>
        <dbReference type="EMBL" id="SNT73181.1"/>
    </source>
</evidence>
<evidence type="ECO:0000313" key="6">
    <source>
        <dbReference type="Proteomes" id="UP000198346"/>
    </source>
</evidence>
<comment type="similarity">
    <text evidence="1">Belongs to the peptidase U62 family.</text>
</comment>
<reference evidence="5 6" key="1">
    <citation type="submission" date="2017-07" db="EMBL/GenBank/DDBJ databases">
        <authorList>
            <person name="Sun Z.S."/>
            <person name="Albrecht U."/>
            <person name="Echele G."/>
            <person name="Lee C.C."/>
        </authorList>
    </citation>
    <scope>NUCLEOTIDE SEQUENCE [LARGE SCALE GENOMIC DNA]</scope>
    <source>
        <strain evidence="5 6">CGMCC 1.12710</strain>
    </source>
</reference>
<dbReference type="GO" id="GO:0006508">
    <property type="term" value="P:proteolysis"/>
    <property type="evidence" value="ECO:0007669"/>
    <property type="project" value="InterPro"/>
</dbReference>
<dbReference type="Gene3D" id="3.30.2290.10">
    <property type="entry name" value="PmbA/TldD superfamily"/>
    <property type="match status" value="1"/>
</dbReference>
<sequence length="447" mass="46907">MNDAEAQAILESLIDDARRAGADAADALIHSVVSSGVSWRLGKLEDVERSEGRDLGLRILIGRRQASVSTTDFSRAGLKELVARCAAMAKAAPEDPYCGLAPKERLARPPFPDLDLGDFAEPDTETLKARAAACEEAALAVKGVVNSSGAGAGYGEGRKWFATSEGFFGASGGAHHSVSVSVIAQDAAGMERDYDYDSKTHLIDMRAPEDVGRRAGERAVARLSPRKLKSRTAPVIFDKRLSGSLLAHLAGAINGGAIARGVSFLKDKKGARIFPAGVNVIDDPLIRRGHASRPFDGEGVAGERLKIIDDGVLTDWLMNSAQARQLGLETNGRAVRGPNGPPGAGATNLYLEPGARSLRDLMTDAGAGFIVTDKFSPQINANTGDYSVGCSGFWFENGEIAYPASEITIAGDLPSMFAAIVAADDLEFIGAINAPSVLVGEMTIAGN</sequence>
<dbReference type="EMBL" id="FZQA01000003">
    <property type="protein sequence ID" value="SNT73181.1"/>
    <property type="molecule type" value="Genomic_DNA"/>
</dbReference>
<dbReference type="SUPFAM" id="SSF111283">
    <property type="entry name" value="Putative modulator of DNA gyrase, PmbA/TldD"/>
    <property type="match status" value="1"/>
</dbReference>
<dbReference type="Pfam" id="PF19289">
    <property type="entry name" value="PmbA_TldD_3rd"/>
    <property type="match status" value="1"/>
</dbReference>
<proteinExistence type="inferred from homology"/>
<gene>
    <name evidence="5" type="ORF">SAMN06297382_1578</name>
</gene>
<name>A0A239PSB6_9PROT</name>
<evidence type="ECO:0000259" key="2">
    <source>
        <dbReference type="Pfam" id="PF01523"/>
    </source>
</evidence>
<dbReference type="PANTHER" id="PTHR43421">
    <property type="entry name" value="METALLOPROTEASE PMBA"/>
    <property type="match status" value="1"/>
</dbReference>
<dbReference type="Pfam" id="PF01523">
    <property type="entry name" value="PmbA_TldD_1st"/>
    <property type="match status" value="1"/>
</dbReference>
<dbReference type="GO" id="GO:0008237">
    <property type="term" value="F:metallopeptidase activity"/>
    <property type="evidence" value="ECO:0007669"/>
    <property type="project" value="InterPro"/>
</dbReference>
<dbReference type="InterPro" id="IPR035068">
    <property type="entry name" value="TldD/PmbA_N"/>
</dbReference>